<proteinExistence type="inferred from homology"/>
<evidence type="ECO:0000313" key="5">
    <source>
        <dbReference type="EMBL" id="VEU60489.1"/>
    </source>
</evidence>
<evidence type="ECO:0000256" key="2">
    <source>
        <dbReference type="ARBA" id="ARBA00022917"/>
    </source>
</evidence>
<dbReference type="GO" id="GO:0006415">
    <property type="term" value="P:translational termination"/>
    <property type="evidence" value="ECO:0007669"/>
    <property type="project" value="UniProtKB-UniRule"/>
</dbReference>
<dbReference type="EMBL" id="LR214970">
    <property type="protein sequence ID" value="VEU60489.1"/>
    <property type="molecule type" value="Genomic_DNA"/>
</dbReference>
<reference evidence="5 6" key="1">
    <citation type="submission" date="2019-01" db="EMBL/GenBank/DDBJ databases">
        <authorList>
            <consortium name="Pathogen Informatics"/>
        </authorList>
    </citation>
    <scope>NUCLEOTIDE SEQUENCE [LARGE SCALE GENOMIC DNA]</scope>
    <source>
        <strain evidence="5 6">NCTC10122</strain>
    </source>
</reference>
<dbReference type="RefSeq" id="WP_129687440.1">
    <property type="nucleotide sequence ID" value="NZ_LR214970.1"/>
</dbReference>
<dbReference type="GO" id="GO:0005737">
    <property type="term" value="C:cytoplasm"/>
    <property type="evidence" value="ECO:0007669"/>
    <property type="project" value="UniProtKB-SubCell"/>
</dbReference>
<dbReference type="Gene3D" id="1.10.132.20">
    <property type="entry name" value="Ribosome-recycling factor"/>
    <property type="match status" value="1"/>
</dbReference>
<dbReference type="Proteomes" id="UP000290942">
    <property type="component" value="Chromosome"/>
</dbReference>
<dbReference type="Gene3D" id="3.30.1360.40">
    <property type="match status" value="1"/>
</dbReference>
<gene>
    <name evidence="5" type="primary">MCYN0029</name>
    <name evidence="3" type="synonym">frr</name>
    <name evidence="5" type="ORF">NCTC10122_00077</name>
</gene>
<organism evidence="5 6">
    <name type="scientific">Mycoplasmopsis bovigenitalium</name>
    <dbReference type="NCBI Taxonomy" id="2112"/>
    <lineage>
        <taxon>Bacteria</taxon>
        <taxon>Bacillati</taxon>
        <taxon>Mycoplasmatota</taxon>
        <taxon>Mycoplasmoidales</taxon>
        <taxon>Metamycoplasmataceae</taxon>
        <taxon>Mycoplasmopsis</taxon>
    </lineage>
</organism>
<keyword evidence="2 3" id="KW-0648">Protein biosynthesis</keyword>
<name>A0A449A8A3_9BACT</name>
<dbReference type="GO" id="GO:0043023">
    <property type="term" value="F:ribosomal large subunit binding"/>
    <property type="evidence" value="ECO:0007669"/>
    <property type="project" value="TreeGrafter"/>
</dbReference>
<dbReference type="InterPro" id="IPR023584">
    <property type="entry name" value="Ribosome_recyc_fac_dom"/>
</dbReference>
<accession>A0A449A8A3</accession>
<dbReference type="Pfam" id="PF01765">
    <property type="entry name" value="RRF"/>
    <property type="match status" value="1"/>
</dbReference>
<dbReference type="CDD" id="cd00520">
    <property type="entry name" value="RRF"/>
    <property type="match status" value="1"/>
</dbReference>
<protein>
    <recommendedName>
        <fullName evidence="3">Ribosome-recycling factor</fullName>
        <shortName evidence="3">RRF</shortName>
    </recommendedName>
    <alternativeName>
        <fullName evidence="3">Ribosome-releasing factor</fullName>
    </alternativeName>
</protein>
<dbReference type="HAMAP" id="MF_00040">
    <property type="entry name" value="RRF"/>
    <property type="match status" value="1"/>
</dbReference>
<dbReference type="InterPro" id="IPR036191">
    <property type="entry name" value="RRF_sf"/>
</dbReference>
<evidence type="ECO:0000313" key="6">
    <source>
        <dbReference type="Proteomes" id="UP000290942"/>
    </source>
</evidence>
<keyword evidence="3" id="KW-0963">Cytoplasm</keyword>
<sequence>MELELYLMNFDEQAVKSIHHYEFELSKISTGRANPQLIKGIKIDYYGTMTPLEELANISVPEASQLLVKPFDVSSVKDIAKALMAANLGINPVDEGNQVRLTFPALTSDRRKELVKSLAKFTEQAKIGVRNARQDVLKAIKADEELSEDEQKRYQDTIQKQVDIKIELINKITQEKEKELTTL</sequence>
<dbReference type="InterPro" id="IPR002661">
    <property type="entry name" value="Ribosome_recyc_fac"/>
</dbReference>
<feature type="domain" description="Ribosome recycling factor" evidence="4">
    <location>
        <begin position="24"/>
        <end position="180"/>
    </location>
</feature>
<dbReference type="PANTHER" id="PTHR20982">
    <property type="entry name" value="RIBOSOME RECYCLING FACTOR"/>
    <property type="match status" value="1"/>
</dbReference>
<comment type="similarity">
    <text evidence="1 3">Belongs to the RRF family.</text>
</comment>
<evidence type="ECO:0000256" key="1">
    <source>
        <dbReference type="ARBA" id="ARBA00005912"/>
    </source>
</evidence>
<dbReference type="AlphaFoldDB" id="A0A449A8A3"/>
<dbReference type="PANTHER" id="PTHR20982:SF3">
    <property type="entry name" value="MITOCHONDRIAL RIBOSOME RECYCLING FACTOR PSEUDO 1"/>
    <property type="match status" value="1"/>
</dbReference>
<evidence type="ECO:0000256" key="3">
    <source>
        <dbReference type="HAMAP-Rule" id="MF_00040"/>
    </source>
</evidence>
<dbReference type="FunFam" id="3.30.1360.40:FF:000001">
    <property type="entry name" value="Ribosome-recycling factor"/>
    <property type="match status" value="1"/>
</dbReference>
<comment type="function">
    <text evidence="3">Responsible for the release of ribosomes from messenger RNA at the termination of protein biosynthesis. May increase the efficiency of translation by recycling ribosomes from one round of translation to another.</text>
</comment>
<evidence type="ECO:0000259" key="4">
    <source>
        <dbReference type="Pfam" id="PF01765"/>
    </source>
</evidence>
<dbReference type="NCBIfam" id="TIGR00496">
    <property type="entry name" value="frr"/>
    <property type="match status" value="1"/>
</dbReference>
<comment type="subcellular location">
    <subcellularLocation>
        <location evidence="3">Cytoplasm</location>
    </subcellularLocation>
</comment>
<dbReference type="SUPFAM" id="SSF55194">
    <property type="entry name" value="Ribosome recycling factor, RRF"/>
    <property type="match status" value="1"/>
</dbReference>